<comment type="caution">
    <text evidence="1">The sequence shown here is derived from an EMBL/GenBank/DDBJ whole genome shotgun (WGS) entry which is preliminary data.</text>
</comment>
<reference evidence="1 2" key="2">
    <citation type="journal article" date="2017" name="Genome Biol.">
        <title>New reference genome sequences of hot pepper reveal the massive evolution of plant disease-resistance genes by retroduplication.</title>
        <authorList>
            <person name="Kim S."/>
            <person name="Park J."/>
            <person name="Yeom S.I."/>
            <person name="Kim Y.M."/>
            <person name="Seo E."/>
            <person name="Kim K.T."/>
            <person name="Kim M.S."/>
            <person name="Lee J.M."/>
            <person name="Cheong K."/>
            <person name="Shin H.S."/>
            <person name="Kim S.B."/>
            <person name="Han K."/>
            <person name="Lee J."/>
            <person name="Park M."/>
            <person name="Lee H.A."/>
            <person name="Lee H.Y."/>
            <person name="Lee Y."/>
            <person name="Oh S."/>
            <person name="Lee J.H."/>
            <person name="Choi E."/>
            <person name="Choi E."/>
            <person name="Lee S.E."/>
            <person name="Jeon J."/>
            <person name="Kim H."/>
            <person name="Choi G."/>
            <person name="Song H."/>
            <person name="Lee J."/>
            <person name="Lee S.C."/>
            <person name="Kwon J.K."/>
            <person name="Lee H.Y."/>
            <person name="Koo N."/>
            <person name="Hong Y."/>
            <person name="Kim R.W."/>
            <person name="Kang W.H."/>
            <person name="Huh J.H."/>
            <person name="Kang B.C."/>
            <person name="Yang T.J."/>
            <person name="Lee Y.H."/>
            <person name="Bennetzen J.L."/>
            <person name="Choi D."/>
        </authorList>
    </citation>
    <scope>NUCLEOTIDE SEQUENCE [LARGE SCALE GENOMIC DNA]</scope>
    <source>
        <strain evidence="2">cv. CM334</strain>
    </source>
</reference>
<dbReference type="STRING" id="4072.A0A2G2ZAY4"/>
<dbReference type="AlphaFoldDB" id="A0A2G2ZAY4"/>
<reference evidence="1 2" key="1">
    <citation type="journal article" date="2014" name="Nat. Genet.">
        <title>Genome sequence of the hot pepper provides insights into the evolution of pungency in Capsicum species.</title>
        <authorList>
            <person name="Kim S."/>
            <person name="Park M."/>
            <person name="Yeom S.I."/>
            <person name="Kim Y.M."/>
            <person name="Lee J.M."/>
            <person name="Lee H.A."/>
            <person name="Seo E."/>
            <person name="Choi J."/>
            <person name="Cheong K."/>
            <person name="Kim K.T."/>
            <person name="Jung K."/>
            <person name="Lee G.W."/>
            <person name="Oh S.K."/>
            <person name="Bae C."/>
            <person name="Kim S.B."/>
            <person name="Lee H.Y."/>
            <person name="Kim S.Y."/>
            <person name="Kim M.S."/>
            <person name="Kang B.C."/>
            <person name="Jo Y.D."/>
            <person name="Yang H.B."/>
            <person name="Jeong H.J."/>
            <person name="Kang W.H."/>
            <person name="Kwon J.K."/>
            <person name="Shin C."/>
            <person name="Lim J.Y."/>
            <person name="Park J.H."/>
            <person name="Huh J.H."/>
            <person name="Kim J.S."/>
            <person name="Kim B.D."/>
            <person name="Cohen O."/>
            <person name="Paran I."/>
            <person name="Suh M.C."/>
            <person name="Lee S.B."/>
            <person name="Kim Y.K."/>
            <person name="Shin Y."/>
            <person name="Noh S.J."/>
            <person name="Park J."/>
            <person name="Seo Y.S."/>
            <person name="Kwon S.Y."/>
            <person name="Kim H.A."/>
            <person name="Park J.M."/>
            <person name="Kim H.J."/>
            <person name="Choi S.B."/>
            <person name="Bosland P.W."/>
            <person name="Reeves G."/>
            <person name="Jo S.H."/>
            <person name="Lee B.W."/>
            <person name="Cho H.T."/>
            <person name="Choi H.S."/>
            <person name="Lee M.S."/>
            <person name="Yu Y."/>
            <person name="Do Choi Y."/>
            <person name="Park B.S."/>
            <person name="van Deynze A."/>
            <person name="Ashrafi H."/>
            <person name="Hill T."/>
            <person name="Kim W.T."/>
            <person name="Pai H.S."/>
            <person name="Ahn H.K."/>
            <person name="Yeam I."/>
            <person name="Giovannoni J.J."/>
            <person name="Rose J.K."/>
            <person name="Sorensen I."/>
            <person name="Lee S.J."/>
            <person name="Kim R.W."/>
            <person name="Choi I.Y."/>
            <person name="Choi B.S."/>
            <person name="Lim J.S."/>
            <person name="Lee Y.H."/>
            <person name="Choi D."/>
        </authorList>
    </citation>
    <scope>NUCLEOTIDE SEQUENCE [LARGE SCALE GENOMIC DNA]</scope>
    <source>
        <strain evidence="2">cv. CM334</strain>
    </source>
</reference>
<evidence type="ECO:0000313" key="2">
    <source>
        <dbReference type="Proteomes" id="UP000222542"/>
    </source>
</evidence>
<dbReference type="Gene3D" id="1.10.20.140">
    <property type="match status" value="1"/>
</dbReference>
<proteinExistence type="predicted"/>
<dbReference type="Proteomes" id="UP000222542">
    <property type="component" value="Unassembled WGS sequence"/>
</dbReference>
<accession>A0A2G2ZAY4</accession>
<organism evidence="1 2">
    <name type="scientific">Capsicum annuum</name>
    <name type="common">Capsicum pepper</name>
    <dbReference type="NCBI Taxonomy" id="4072"/>
    <lineage>
        <taxon>Eukaryota</taxon>
        <taxon>Viridiplantae</taxon>
        <taxon>Streptophyta</taxon>
        <taxon>Embryophyta</taxon>
        <taxon>Tracheophyta</taxon>
        <taxon>Spermatophyta</taxon>
        <taxon>Magnoliopsida</taxon>
        <taxon>eudicotyledons</taxon>
        <taxon>Gunneridae</taxon>
        <taxon>Pentapetalae</taxon>
        <taxon>asterids</taxon>
        <taxon>lamiids</taxon>
        <taxon>Solanales</taxon>
        <taxon>Solanaceae</taxon>
        <taxon>Solanoideae</taxon>
        <taxon>Capsiceae</taxon>
        <taxon>Capsicum</taxon>
    </lineage>
</organism>
<name>A0A2G2ZAY4_CAPAN</name>
<protein>
    <submittedName>
        <fullName evidence="1">Uncharacterized protein</fullName>
    </submittedName>
</protein>
<sequence length="231" mass="27386">MLQQMEKLLEQIKPLERYKELAVDQLLLDHYKKLWYRWVRRNKLLADGTISYVGVWDVAFLQDAVNELWNQVCDLQWELGGVRARMLREILRFEHASEIYGLFIVEFFVDVKKYSLDIRQYLINGLSKAHVSPLLLDDFVEDVEDNCLSDSQEDEQTDLEVELLSKDFNCAYNRLKDIDPVAPNRIHPNNGRKINQYLSRYARFGVIPSKLLQERTVEYKDLRQICNDLKN</sequence>
<dbReference type="Gramene" id="PHT79104">
    <property type="protein sequence ID" value="PHT79104"/>
    <property type="gene ID" value="T459_17156"/>
</dbReference>
<evidence type="ECO:0000313" key="1">
    <source>
        <dbReference type="EMBL" id="PHT79104.1"/>
    </source>
</evidence>
<gene>
    <name evidence="1" type="ORF">T459_17156</name>
</gene>
<keyword evidence="2" id="KW-1185">Reference proteome</keyword>
<dbReference type="EMBL" id="AYRZ02000006">
    <property type="protein sequence ID" value="PHT79104.1"/>
    <property type="molecule type" value="Genomic_DNA"/>
</dbReference>
<dbReference type="Pfam" id="PF01715">
    <property type="entry name" value="IPPT"/>
    <property type="match status" value="1"/>
</dbReference>